<dbReference type="Pfam" id="PF00501">
    <property type="entry name" value="AMP-binding"/>
    <property type="match status" value="1"/>
</dbReference>
<sequence>MGYLFELFASCCTKTPDAPAVDVPGRVHTYRDLMDRVEALGAVLADGGVRPGARVGVAPLRGAEMYAVVAALSRQGCAVVPFYDGKEGDDRDRLRRLGVETLVVHSGEDTVVERIDGALTGAHVPEGCAYVIGTSGSTAIPKNVPISDANLRAFAEHFQSLGVSGEGDRLAQNYTTTFDGFFLMLVLAWTAGACLVLPARRENLLVDTFVRERGITVWNSVPSHLRMARRLGHLAEGSMPGVRVCVLAGEPLLPDLVTAWRTAAANSSVVNLYGPSEVTIGSNTHTIEAGEPLRLVDGRIPIGPVFPSVESMLVPHGDDGEGVELFELCLRGRQRLTGYADPADNAGRFYAGDSDPLAPTEVTAPDEHSWYRSGDLVSRSELGLVHRGRRTREVKLLGRRVDLANVERVLGQDPRVEAAHAFVDGDVVIAAVEGKQGDGTGIDTSALRDYARPAEVVWVAAMPTLPNGKTDVLALEAAVRASLTSGA</sequence>
<comment type="caution">
    <text evidence="2">The sequence shown here is derived from an EMBL/GenBank/DDBJ whole genome shotgun (WGS) entry which is preliminary data.</text>
</comment>
<dbReference type="InterPro" id="IPR000873">
    <property type="entry name" value="AMP-dep_synth/lig_dom"/>
</dbReference>
<dbReference type="RefSeq" id="WP_308282882.1">
    <property type="nucleotide sequence ID" value="NZ_BNEK01000002.1"/>
</dbReference>
<evidence type="ECO:0000259" key="1">
    <source>
        <dbReference type="Pfam" id="PF00501"/>
    </source>
</evidence>
<keyword evidence="3" id="KW-1185">Reference proteome</keyword>
<gene>
    <name evidence="2" type="ORF">TPA0910_05340</name>
</gene>
<feature type="domain" description="AMP-dependent synthetase/ligase" evidence="1">
    <location>
        <begin position="11"/>
        <end position="339"/>
    </location>
</feature>
<evidence type="ECO:0000313" key="3">
    <source>
        <dbReference type="Proteomes" id="UP001054854"/>
    </source>
</evidence>
<name>A0ABQ3TRZ0_STRHY</name>
<dbReference type="Gene3D" id="3.30.300.30">
    <property type="match status" value="1"/>
</dbReference>
<organism evidence="2 3">
    <name type="scientific">Streptomyces hygroscopicus</name>
    <dbReference type="NCBI Taxonomy" id="1912"/>
    <lineage>
        <taxon>Bacteria</taxon>
        <taxon>Bacillati</taxon>
        <taxon>Actinomycetota</taxon>
        <taxon>Actinomycetes</taxon>
        <taxon>Kitasatosporales</taxon>
        <taxon>Streptomycetaceae</taxon>
        <taxon>Streptomyces</taxon>
        <taxon>Streptomyces violaceusniger group</taxon>
    </lineage>
</organism>
<accession>A0ABQ3TRZ0</accession>
<dbReference type="SUPFAM" id="SSF56801">
    <property type="entry name" value="Acetyl-CoA synthetase-like"/>
    <property type="match status" value="1"/>
</dbReference>
<dbReference type="InterPro" id="IPR042099">
    <property type="entry name" value="ANL_N_sf"/>
</dbReference>
<dbReference type="PANTHER" id="PTHR45527">
    <property type="entry name" value="NONRIBOSOMAL PEPTIDE SYNTHETASE"/>
    <property type="match status" value="1"/>
</dbReference>
<reference evidence="2" key="1">
    <citation type="submission" date="2024-05" db="EMBL/GenBank/DDBJ databases">
        <title>Whole genome shotgun sequence of Streptomyces hygroscopicus NBRC 113678.</title>
        <authorList>
            <person name="Komaki H."/>
            <person name="Tamura T."/>
        </authorList>
    </citation>
    <scope>NUCLEOTIDE SEQUENCE</scope>
    <source>
        <strain evidence="2">N11-34</strain>
    </source>
</reference>
<dbReference type="Gene3D" id="3.40.50.12780">
    <property type="entry name" value="N-terminal domain of ligase-like"/>
    <property type="match status" value="1"/>
</dbReference>
<dbReference type="EMBL" id="BNEK01000002">
    <property type="protein sequence ID" value="GHJ26101.1"/>
    <property type="molecule type" value="Genomic_DNA"/>
</dbReference>
<protein>
    <recommendedName>
        <fullName evidence="1">AMP-dependent synthetase/ligase domain-containing protein</fullName>
    </recommendedName>
</protein>
<dbReference type="Proteomes" id="UP001054854">
    <property type="component" value="Unassembled WGS sequence"/>
</dbReference>
<evidence type="ECO:0000313" key="2">
    <source>
        <dbReference type="EMBL" id="GHJ26101.1"/>
    </source>
</evidence>
<proteinExistence type="predicted"/>
<dbReference type="PANTHER" id="PTHR45527:SF1">
    <property type="entry name" value="FATTY ACID SYNTHASE"/>
    <property type="match status" value="1"/>
</dbReference>
<dbReference type="InterPro" id="IPR045851">
    <property type="entry name" value="AMP-bd_C_sf"/>
</dbReference>